<accession>A0ABX2DGL7</accession>
<dbReference type="EMBL" id="JABMKX010000001">
    <property type="protein sequence ID" value="NQX43740.1"/>
    <property type="molecule type" value="Genomic_DNA"/>
</dbReference>
<organism evidence="2 3">
    <name type="scientific">Paenibacillus tritici</name>
    <dbReference type="NCBI Taxonomy" id="1873425"/>
    <lineage>
        <taxon>Bacteria</taxon>
        <taxon>Bacillati</taxon>
        <taxon>Bacillota</taxon>
        <taxon>Bacilli</taxon>
        <taxon>Bacillales</taxon>
        <taxon>Paenibacillaceae</taxon>
        <taxon>Paenibacillus</taxon>
    </lineage>
</organism>
<name>A0ABX2DGL7_9BACL</name>
<sequence length="343" mass="36939">MNQVKGRNRYRVRAAGILILAAAVVLVFSLSGCSRPGGNDDTSGAEASAMPSPAGTQLPSPAAGQTDAPEGTEPAASAPDSSPSALTAFMDPDKLQPVFGFADETGSHILVTREEEGNEQQMQSLNTAIGNGGQELAVKFEKWQAGSEDSNGRELANNIPHLSGYLFKVESGAAEQNETYYLADSAQFPQAALLAIQPADPAAPQLALEDPVRQSIAAVKQRKIESVWKLADLGPDRRLYVVQFVRMDKDMLFSLVLEEDGKLSFKDYPAVLQDNEYSVWRVDDGGEVIPQMFSLLFAAQAADGLLIGLNWWGAEGVSSFFLSQQGGSFTELKIEYSRYISPL</sequence>
<gene>
    <name evidence="2" type="ORF">HQN87_00225</name>
</gene>
<evidence type="ECO:0000256" key="1">
    <source>
        <dbReference type="SAM" id="MobiDB-lite"/>
    </source>
</evidence>
<evidence type="ECO:0000313" key="2">
    <source>
        <dbReference type="EMBL" id="NQX43740.1"/>
    </source>
</evidence>
<dbReference type="RefSeq" id="WP_173125971.1">
    <property type="nucleotide sequence ID" value="NZ_JABMKX010000001.1"/>
</dbReference>
<comment type="caution">
    <text evidence="2">The sequence shown here is derived from an EMBL/GenBank/DDBJ whole genome shotgun (WGS) entry which is preliminary data.</text>
</comment>
<reference evidence="2 3" key="1">
    <citation type="submission" date="2020-05" db="EMBL/GenBank/DDBJ databases">
        <title>Paenibacillus glebae, sp. nov., Paenibacillus humi sp. nov., Paenibacillus pedi sp. nov., Paenibacillus terrestris sp. nov. and Paenibacillus terricola sp. nov., isolated from a forest top soil sample.</title>
        <authorList>
            <person name="Qi S."/>
            <person name="Carlier A."/>
            <person name="Cnockaert M."/>
            <person name="Vandamme P."/>
        </authorList>
    </citation>
    <scope>NUCLEOTIDE SEQUENCE [LARGE SCALE GENOMIC DNA]</scope>
    <source>
        <strain evidence="2 3">LMG 29502</strain>
    </source>
</reference>
<evidence type="ECO:0008006" key="4">
    <source>
        <dbReference type="Google" id="ProtNLM"/>
    </source>
</evidence>
<dbReference type="Proteomes" id="UP000711047">
    <property type="component" value="Unassembled WGS sequence"/>
</dbReference>
<protein>
    <recommendedName>
        <fullName evidence="4">Lipoprotein</fullName>
    </recommendedName>
</protein>
<keyword evidence="3" id="KW-1185">Reference proteome</keyword>
<proteinExistence type="predicted"/>
<dbReference type="PROSITE" id="PS51257">
    <property type="entry name" value="PROKAR_LIPOPROTEIN"/>
    <property type="match status" value="1"/>
</dbReference>
<evidence type="ECO:0000313" key="3">
    <source>
        <dbReference type="Proteomes" id="UP000711047"/>
    </source>
</evidence>
<feature type="region of interest" description="Disordered" evidence="1">
    <location>
        <begin position="35"/>
        <end position="88"/>
    </location>
</feature>
<feature type="compositionally biased region" description="Low complexity" evidence="1">
    <location>
        <begin position="74"/>
        <end position="85"/>
    </location>
</feature>